<feature type="transmembrane region" description="Helical" evidence="1">
    <location>
        <begin position="148"/>
        <end position="170"/>
    </location>
</feature>
<proteinExistence type="predicted"/>
<gene>
    <name evidence="2" type="ORF">QJ521_01175</name>
</gene>
<dbReference type="EMBL" id="JASCXW010000002">
    <property type="protein sequence ID" value="MDI6452159.1"/>
    <property type="molecule type" value="Genomic_DNA"/>
</dbReference>
<feature type="transmembrane region" description="Helical" evidence="1">
    <location>
        <begin position="9"/>
        <end position="29"/>
    </location>
</feature>
<keyword evidence="1" id="KW-1133">Transmembrane helix</keyword>
<keyword evidence="1" id="KW-0812">Transmembrane</keyword>
<comment type="caution">
    <text evidence="2">The sequence shown here is derived from an EMBL/GenBank/DDBJ whole genome shotgun (WGS) entry which is preliminary data.</text>
</comment>
<accession>A0AAW6U6F7</accession>
<protein>
    <recommendedName>
        <fullName evidence="4">DUF308 domain-containing protein</fullName>
    </recommendedName>
</protein>
<name>A0AAW6U6F7_9MOLU</name>
<feature type="transmembrane region" description="Helical" evidence="1">
    <location>
        <begin position="120"/>
        <end position="142"/>
    </location>
</feature>
<evidence type="ECO:0000313" key="2">
    <source>
        <dbReference type="EMBL" id="MDI6452159.1"/>
    </source>
</evidence>
<evidence type="ECO:0008006" key="4">
    <source>
        <dbReference type="Google" id="ProtNLM"/>
    </source>
</evidence>
<evidence type="ECO:0000256" key="1">
    <source>
        <dbReference type="SAM" id="Phobius"/>
    </source>
</evidence>
<feature type="transmembrane region" description="Helical" evidence="1">
    <location>
        <begin position="41"/>
        <end position="58"/>
    </location>
</feature>
<dbReference type="RefSeq" id="WP_282838574.1">
    <property type="nucleotide sequence ID" value="NZ_JASCXW010000002.1"/>
</dbReference>
<sequence length="178" mass="19614">MLDQMKKFPIVNIVIGVILIVLGIVFVFIQPDIGENIKNVAIGLMILAIVVLLIYPGLKKPKSKLILSLLILELIIGLLVSIMFITNTGGSPSLWIGLVIYVHGVVGLIGGYFSAEKQKMWLFFLSLLFVSIGVFIFASNLITNEMLIHVLLFIFLAPGLFLLALGLLNLKKQPKQVE</sequence>
<feature type="transmembrane region" description="Helical" evidence="1">
    <location>
        <begin position="65"/>
        <end position="86"/>
    </location>
</feature>
<dbReference type="AlphaFoldDB" id="A0AAW6U6F7"/>
<keyword evidence="1" id="KW-0472">Membrane</keyword>
<feature type="transmembrane region" description="Helical" evidence="1">
    <location>
        <begin position="92"/>
        <end position="113"/>
    </location>
</feature>
<evidence type="ECO:0000313" key="3">
    <source>
        <dbReference type="Proteomes" id="UP001431532"/>
    </source>
</evidence>
<reference evidence="2" key="1">
    <citation type="submission" date="2023-05" db="EMBL/GenBank/DDBJ databases">
        <title>Mariniplasma microaerophilum sp. nov., a novel anaerobic mollicute isolated from terrestrial mud volcano, Taman Peninsula, Russia.</title>
        <authorList>
            <person name="Khomyakova M.A."/>
            <person name="Merkel A.Y."/>
            <person name="Slobodkin A.I."/>
        </authorList>
    </citation>
    <scope>NUCLEOTIDE SEQUENCE</scope>
    <source>
        <strain evidence="2">M4Ah</strain>
    </source>
</reference>
<keyword evidence="3" id="KW-1185">Reference proteome</keyword>
<dbReference type="Proteomes" id="UP001431532">
    <property type="component" value="Unassembled WGS sequence"/>
</dbReference>
<organism evidence="2 3">
    <name type="scientific">Peloplasma aerotolerans</name>
    <dbReference type="NCBI Taxonomy" id="3044389"/>
    <lineage>
        <taxon>Bacteria</taxon>
        <taxon>Bacillati</taxon>
        <taxon>Mycoplasmatota</taxon>
        <taxon>Mollicutes</taxon>
        <taxon>Acholeplasmatales</taxon>
        <taxon>Acholeplasmataceae</taxon>
        <taxon>Peloplasma</taxon>
    </lineage>
</organism>